<evidence type="ECO:0000256" key="4">
    <source>
        <dbReference type="ARBA" id="ARBA00022801"/>
    </source>
</evidence>
<feature type="transmembrane region" description="Helical" evidence="11">
    <location>
        <begin position="182"/>
        <end position="201"/>
    </location>
</feature>
<feature type="transmembrane region" description="Helical" evidence="11">
    <location>
        <begin position="376"/>
        <end position="399"/>
    </location>
</feature>
<sequence>MEPDTIFWSLYAFYLFSSAWDVYLSVRQYALYRRTTARPASVEAIISESDFDKARAYQLDKMQFAFITDAFNFVLYSIVFLCTLYPSIWTLCSGIALWVWPGSGEIWHSVVFVLLCSIAETAITLPFSYYSTFYIEQRYGFNKETIPFFFKDRALKLGVSLALSTPVVALLIWIIRHGGENFHIYAWAALSVIIFVMMFVYPEFIAPLFDKYTPLPDSELKRKIETLASQVGFPLAKLYVVENSKRSTHSNAYMYGFWKNKRIVLFDTLLSKEMNELMKQLGEESKSEHKKAEDETDNEAEPNKTTELEDAEQEKLEEAVRRFHGDDETAEEETGNEDEGKNGTAAEKEHRIGMDDDEVVAVLGHELGHWKLCHSAALLAITEFNLLFTLFIFSVFYQQESLFTAFGFPPPEQQQQQPILIGLLLIGQFVMAPYTEFLSLAINVFTRKFEFAADRFSATLGHAPKLCSGLIKLGKDNLSLPIDDWLYSWCNHSHPPTPERMEALKKFA</sequence>
<keyword evidence="4" id="KW-0378">Hydrolase</keyword>
<dbReference type="InterPro" id="IPR027057">
    <property type="entry name" value="CAXX_Prtase_1"/>
</dbReference>
<evidence type="ECO:0000256" key="1">
    <source>
        <dbReference type="ARBA" id="ARBA00012336"/>
    </source>
</evidence>
<evidence type="ECO:0000259" key="12">
    <source>
        <dbReference type="Pfam" id="PF01435"/>
    </source>
</evidence>
<feature type="domain" description="Peptidase M48" evidence="12">
    <location>
        <begin position="215"/>
        <end position="506"/>
    </location>
</feature>
<dbReference type="InterPro" id="IPR001915">
    <property type="entry name" value="Peptidase_M48"/>
</dbReference>
<dbReference type="GO" id="GO:0071586">
    <property type="term" value="P:CAAX-box protein processing"/>
    <property type="evidence" value="ECO:0007669"/>
    <property type="project" value="InterPro"/>
</dbReference>
<feature type="compositionally biased region" description="Acidic residues" evidence="10">
    <location>
        <begin position="328"/>
        <end position="337"/>
    </location>
</feature>
<keyword evidence="14" id="KW-1185">Reference proteome</keyword>
<dbReference type="CDD" id="cd07343">
    <property type="entry name" value="M48A_Zmpste24p_like"/>
    <property type="match status" value="1"/>
</dbReference>
<keyword evidence="11" id="KW-1133">Transmembrane helix</keyword>
<keyword evidence="6" id="KW-0482">Metalloprotease</keyword>
<dbReference type="WBParaSite" id="Gr19_v10_g8413.t1">
    <property type="protein sequence ID" value="Gr19_v10_g8413.t1"/>
    <property type="gene ID" value="Gr19_v10_g8413"/>
</dbReference>
<feature type="transmembrane region" description="Helical" evidence="11">
    <location>
        <begin position="419"/>
        <end position="445"/>
    </location>
</feature>
<dbReference type="EC" id="3.4.24.84" evidence="1"/>
<evidence type="ECO:0000256" key="5">
    <source>
        <dbReference type="ARBA" id="ARBA00022833"/>
    </source>
</evidence>
<protein>
    <recommendedName>
        <fullName evidence="1">Ste24 endopeptidase</fullName>
        <ecNumber evidence="1">3.4.24.84</ecNumber>
    </recommendedName>
</protein>
<feature type="transmembrane region" description="Helical" evidence="11">
    <location>
        <begin position="154"/>
        <end position="176"/>
    </location>
</feature>
<evidence type="ECO:0000313" key="14">
    <source>
        <dbReference type="Proteomes" id="UP000887572"/>
    </source>
</evidence>
<dbReference type="GO" id="GO:0046872">
    <property type="term" value="F:metal ion binding"/>
    <property type="evidence" value="ECO:0007669"/>
    <property type="project" value="UniProtKB-KW"/>
</dbReference>
<dbReference type="InterPro" id="IPR032456">
    <property type="entry name" value="Peptidase_M48_N"/>
</dbReference>
<feature type="transmembrane region" description="Helical" evidence="11">
    <location>
        <begin position="6"/>
        <end position="24"/>
    </location>
</feature>
<keyword evidence="11" id="KW-0472">Membrane</keyword>
<feature type="compositionally biased region" description="Basic and acidic residues" evidence="10">
    <location>
        <begin position="301"/>
        <end position="327"/>
    </location>
</feature>
<feature type="compositionally biased region" description="Basic and acidic residues" evidence="10">
    <location>
        <begin position="338"/>
        <end position="350"/>
    </location>
</feature>
<feature type="domain" description="CAAX prenyl protease 1 N-terminal" evidence="13">
    <location>
        <begin position="28"/>
        <end position="211"/>
    </location>
</feature>
<feature type="region of interest" description="Disordered" evidence="10">
    <location>
        <begin position="281"/>
        <end position="350"/>
    </location>
</feature>
<comment type="catalytic activity">
    <reaction evidence="7">
        <text>Hydrolyzes the peptide bond -P2-(S-farnesyl or geranylgeranyl)C-P1'-P2'-P3'-COOH where P1' and P2' are amino acids with aliphatic side chains and P3' is any C-terminal residue.</text>
        <dbReference type="EC" id="3.4.24.84"/>
    </reaction>
</comment>
<comment type="cofactor">
    <cofactor evidence="9">
        <name>Zn(2+)</name>
        <dbReference type="ChEBI" id="CHEBI:29105"/>
    </cofactor>
    <text evidence="9">Binds 1 zinc ion per subunit.</text>
</comment>
<feature type="binding site" evidence="9">
    <location>
        <position position="365"/>
    </location>
    <ligand>
        <name>Zn(2+)</name>
        <dbReference type="ChEBI" id="CHEBI:29105"/>
        <note>catalytic</note>
    </ligand>
</feature>
<keyword evidence="11" id="KW-0812">Transmembrane</keyword>
<dbReference type="Pfam" id="PF01435">
    <property type="entry name" value="Peptidase_M48"/>
    <property type="match status" value="1"/>
</dbReference>
<dbReference type="Proteomes" id="UP000887572">
    <property type="component" value="Unplaced"/>
</dbReference>
<dbReference type="GO" id="GO:0004222">
    <property type="term" value="F:metalloendopeptidase activity"/>
    <property type="evidence" value="ECO:0007669"/>
    <property type="project" value="InterPro"/>
</dbReference>
<evidence type="ECO:0000256" key="10">
    <source>
        <dbReference type="SAM" id="MobiDB-lite"/>
    </source>
</evidence>
<evidence type="ECO:0000256" key="2">
    <source>
        <dbReference type="ARBA" id="ARBA00022670"/>
    </source>
</evidence>
<dbReference type="Pfam" id="PF16491">
    <property type="entry name" value="Peptidase_M48_N"/>
    <property type="match status" value="1"/>
</dbReference>
<evidence type="ECO:0000313" key="15">
    <source>
        <dbReference type="WBParaSite" id="Gr19_v10_g8413.t1"/>
    </source>
</evidence>
<name>A0A914IBR0_GLORO</name>
<dbReference type="Gene3D" id="3.30.2010.10">
    <property type="entry name" value="Metalloproteases ('zincins'), catalytic domain"/>
    <property type="match status" value="1"/>
</dbReference>
<dbReference type="AlphaFoldDB" id="A0A914IBR0"/>
<evidence type="ECO:0000256" key="9">
    <source>
        <dbReference type="PIRSR" id="PIRSR627057-2"/>
    </source>
</evidence>
<reference evidence="15" key="1">
    <citation type="submission" date="2022-11" db="UniProtKB">
        <authorList>
            <consortium name="WormBaseParasite"/>
        </authorList>
    </citation>
    <scope>IDENTIFICATION</scope>
</reference>
<feature type="binding site" evidence="9">
    <location>
        <position position="369"/>
    </location>
    <ligand>
        <name>Zn(2+)</name>
        <dbReference type="ChEBI" id="CHEBI:29105"/>
        <note>catalytic</note>
    </ligand>
</feature>
<feature type="transmembrane region" description="Helical" evidence="11">
    <location>
        <begin position="106"/>
        <end position="133"/>
    </location>
</feature>
<keyword evidence="3 9" id="KW-0479">Metal-binding</keyword>
<feature type="active site" evidence="8">
    <location>
        <position position="366"/>
    </location>
</feature>
<evidence type="ECO:0000256" key="3">
    <source>
        <dbReference type="ARBA" id="ARBA00022723"/>
    </source>
</evidence>
<keyword evidence="5 9" id="KW-0862">Zinc</keyword>
<evidence type="ECO:0000256" key="8">
    <source>
        <dbReference type="PIRSR" id="PIRSR627057-1"/>
    </source>
</evidence>
<evidence type="ECO:0000256" key="7">
    <source>
        <dbReference type="ARBA" id="ARBA00044456"/>
    </source>
</evidence>
<dbReference type="PANTHER" id="PTHR10120">
    <property type="entry name" value="CAAX PRENYL PROTEASE 1"/>
    <property type="match status" value="1"/>
</dbReference>
<accession>A0A914IBR0</accession>
<organism evidence="14 15">
    <name type="scientific">Globodera rostochiensis</name>
    <name type="common">Golden nematode worm</name>
    <name type="synonym">Heterodera rostochiensis</name>
    <dbReference type="NCBI Taxonomy" id="31243"/>
    <lineage>
        <taxon>Eukaryota</taxon>
        <taxon>Metazoa</taxon>
        <taxon>Ecdysozoa</taxon>
        <taxon>Nematoda</taxon>
        <taxon>Chromadorea</taxon>
        <taxon>Rhabditida</taxon>
        <taxon>Tylenchina</taxon>
        <taxon>Tylenchomorpha</taxon>
        <taxon>Tylenchoidea</taxon>
        <taxon>Heteroderidae</taxon>
        <taxon>Heteroderinae</taxon>
        <taxon>Globodera</taxon>
    </lineage>
</organism>
<evidence type="ECO:0000256" key="6">
    <source>
        <dbReference type="ARBA" id="ARBA00023049"/>
    </source>
</evidence>
<proteinExistence type="predicted"/>
<feature type="binding site" evidence="9">
    <location>
        <position position="450"/>
    </location>
    <ligand>
        <name>Zn(2+)</name>
        <dbReference type="ChEBI" id="CHEBI:29105"/>
        <note>catalytic</note>
    </ligand>
</feature>
<keyword evidence="2" id="KW-0645">Protease</keyword>
<feature type="compositionally biased region" description="Basic and acidic residues" evidence="10">
    <location>
        <begin position="281"/>
        <end position="293"/>
    </location>
</feature>
<feature type="transmembrane region" description="Helical" evidence="11">
    <location>
        <begin position="73"/>
        <end position="100"/>
    </location>
</feature>
<feature type="active site" description="Proton donor" evidence="8">
    <location>
        <position position="454"/>
    </location>
</feature>
<evidence type="ECO:0000259" key="13">
    <source>
        <dbReference type="Pfam" id="PF16491"/>
    </source>
</evidence>
<evidence type="ECO:0000256" key="11">
    <source>
        <dbReference type="SAM" id="Phobius"/>
    </source>
</evidence>